<dbReference type="SMART" id="SM01163">
    <property type="entry name" value="DUF1785"/>
    <property type="match status" value="1"/>
</dbReference>
<evidence type="ECO:0000256" key="1">
    <source>
        <dbReference type="RuleBase" id="RU361178"/>
    </source>
</evidence>
<evidence type="ECO:0000256" key="2">
    <source>
        <dbReference type="SAM" id="MobiDB-lite"/>
    </source>
</evidence>
<dbReference type="Pfam" id="PF02171">
    <property type="entry name" value="Piwi"/>
    <property type="match status" value="1"/>
</dbReference>
<dbReference type="InterPro" id="IPR045246">
    <property type="entry name" value="Piwi_ago-like"/>
</dbReference>
<dbReference type="PANTHER" id="PTHR22891">
    <property type="entry name" value="EUKARYOTIC TRANSLATION INITIATION FACTOR 2C"/>
    <property type="match status" value="1"/>
</dbReference>
<dbReference type="SMART" id="SM00950">
    <property type="entry name" value="Piwi"/>
    <property type="match status" value="1"/>
</dbReference>
<evidence type="ECO:0000313" key="5">
    <source>
        <dbReference type="EMBL" id="USW59205.1"/>
    </source>
</evidence>
<keyword evidence="6" id="KW-1185">Reference proteome</keyword>
<protein>
    <submittedName>
        <fullName evidence="5">PAZ domain, Piwi domain, ribonuclease H-like superfamily, argonaute, linker 1</fullName>
    </submittedName>
</protein>
<dbReference type="InterPro" id="IPR032474">
    <property type="entry name" value="Argonaute_N"/>
</dbReference>
<feature type="region of interest" description="Disordered" evidence="2">
    <location>
        <begin position="1"/>
        <end position="82"/>
    </location>
</feature>
<dbReference type="CDD" id="cd04657">
    <property type="entry name" value="Piwi_ago-like"/>
    <property type="match status" value="1"/>
</dbReference>
<gene>
    <name evidence="5" type="ORF">Slin15195_G125240</name>
</gene>
<dbReference type="EMBL" id="CP099429">
    <property type="protein sequence ID" value="USW59205.1"/>
    <property type="molecule type" value="Genomic_DNA"/>
</dbReference>
<sequence>MGVPPAGSKASVAYKPAPGSSHTGTNQSSSGSSDSSSRRSTLPPSSVHSGAQSISSRRSKIGGYDGSADPPPAVERDPAKSRVIVEPKNFDLGMSGWATVRGTELTNKPQRQPLSKLGQPTKVGLNTYHVESFPNIAVYQYDVMIGNGIEKRGLIDKVWNSKAVKAEMGNFTVFDGNKLAWSGKPINREIRLDVDLDAEQGRVPKVKNEKNIVRVMIRQTNKVGFQTLMAHLAGKATFDNTCLEVINFADHLLRMTPSRKYTSIKRAFFKRGEDRFPLGGGVEAFKGVYQSLRLVHPGRLSINIDVANGTFWQAIVFPQAANLVCGTKTVEELASILSSPSPRGGEKSVKGQALKRMRKLRVFAKHRGKQELDEYTIERFIFKSAKEHKVQVMDPSGKEVEMSLYQYFMTRYNITINHPGLPLVKMTKGKNTVLPMEVLKIKENQRYNFKMDERQTSNMIKFAVTAPPERYRHIEQGIKMLDWANDPILQKYGVKVNPNKTMADGRVLVAPTVKFGVGDAKPGTSGRWDLKGKKFLMANPMALKSWAVCVIPGRRGGKPDKSQVENFVKAFVQGYIQHGGKVENKQPSMVLGAGEDVGAWVTQTWNAAGNQSQSRPQILLFILPDKDSQVYGRIKRSCECRYGVVSQCVQYAHAQKAAPQYISNVLMKFNCKLGGATCRAVGPKTGGATGIFTVPTVIVGADVSHSAPGVQAPSMAAMTISTDKLATRYAALVQTNGYRVEMINSDIIKNELKPMLQHWISNVGAGKVPQHFIYLRDGVSEGQYNHVLQQEVNDMKQLLKVADPANSTKFIVVVGSKRHHVRFFPEKGDRNGNAFPGTLVETSVTNPTDNDFYLCSHAAIKGTARPAHYYVLLNEPNMSNDMLHTLLYEHAYQYQRASTPISQHPAIYYAHLASNRAVPHDPKWAGSSDGPTSSDKKQSGSQSGSQAGGSGTRGSSSGIITEFDKLMPMPNQGAINTSMWYI</sequence>
<dbReference type="Pfam" id="PF08699">
    <property type="entry name" value="ArgoL1"/>
    <property type="match status" value="1"/>
</dbReference>
<reference evidence="5" key="1">
    <citation type="submission" date="2022-06" db="EMBL/GenBank/DDBJ databases">
        <title>Complete genome sequences of two strains of the flax pathogen Septoria linicola.</title>
        <authorList>
            <person name="Lapalu N."/>
            <person name="Simon A."/>
            <person name="Demenou B."/>
            <person name="Paumier D."/>
            <person name="Guillot M.-P."/>
            <person name="Gout L."/>
            <person name="Valade R."/>
        </authorList>
    </citation>
    <scope>NUCLEOTIDE SEQUENCE</scope>
    <source>
        <strain evidence="5">SE15195</strain>
    </source>
</reference>
<name>A0A9Q9EQJ9_9PEZI</name>
<dbReference type="PROSITE" id="PS50821">
    <property type="entry name" value="PAZ"/>
    <property type="match status" value="1"/>
</dbReference>
<comment type="similarity">
    <text evidence="1">Belongs to the argonaute family.</text>
</comment>
<proteinExistence type="inferred from homology"/>
<dbReference type="Pfam" id="PF02170">
    <property type="entry name" value="PAZ"/>
    <property type="match status" value="1"/>
</dbReference>
<dbReference type="InterPro" id="IPR036397">
    <property type="entry name" value="RNaseH_sf"/>
</dbReference>
<dbReference type="OrthoDB" id="10252740at2759"/>
<dbReference type="Pfam" id="PF16487">
    <property type="entry name" value="ArgoMid"/>
    <property type="match status" value="1"/>
</dbReference>
<evidence type="ECO:0000313" key="6">
    <source>
        <dbReference type="Proteomes" id="UP001056384"/>
    </source>
</evidence>
<dbReference type="Gene3D" id="3.40.50.2300">
    <property type="match status" value="1"/>
</dbReference>
<dbReference type="AlphaFoldDB" id="A0A9Q9EQJ9"/>
<dbReference type="GO" id="GO:0003723">
    <property type="term" value="F:RNA binding"/>
    <property type="evidence" value="ECO:0007669"/>
    <property type="project" value="InterPro"/>
</dbReference>
<dbReference type="PROSITE" id="PS50822">
    <property type="entry name" value="PIWI"/>
    <property type="match status" value="1"/>
</dbReference>
<dbReference type="Pfam" id="PF16486">
    <property type="entry name" value="ArgoN"/>
    <property type="match status" value="1"/>
</dbReference>
<evidence type="ECO:0000259" key="4">
    <source>
        <dbReference type="PROSITE" id="PS50822"/>
    </source>
</evidence>
<dbReference type="InterPro" id="IPR003165">
    <property type="entry name" value="Piwi"/>
</dbReference>
<dbReference type="Proteomes" id="UP001056384">
    <property type="component" value="Chromosome 12"/>
</dbReference>
<dbReference type="InterPro" id="IPR012337">
    <property type="entry name" value="RNaseH-like_sf"/>
</dbReference>
<accession>A0A9Q9EQJ9</accession>
<dbReference type="InterPro" id="IPR003100">
    <property type="entry name" value="PAZ_dom"/>
</dbReference>
<dbReference type="InterPro" id="IPR014811">
    <property type="entry name" value="ArgoL1"/>
</dbReference>
<dbReference type="InterPro" id="IPR032473">
    <property type="entry name" value="Argonaute_Mid_dom"/>
</dbReference>
<dbReference type="Pfam" id="PF16488">
    <property type="entry name" value="ArgoL2"/>
    <property type="match status" value="1"/>
</dbReference>
<dbReference type="SMART" id="SM00949">
    <property type="entry name" value="PAZ"/>
    <property type="match status" value="1"/>
</dbReference>
<feature type="compositionally biased region" description="Low complexity" evidence="2">
    <location>
        <begin position="19"/>
        <end position="46"/>
    </location>
</feature>
<organism evidence="5 6">
    <name type="scientific">Septoria linicola</name>
    <dbReference type="NCBI Taxonomy" id="215465"/>
    <lineage>
        <taxon>Eukaryota</taxon>
        <taxon>Fungi</taxon>
        <taxon>Dikarya</taxon>
        <taxon>Ascomycota</taxon>
        <taxon>Pezizomycotina</taxon>
        <taxon>Dothideomycetes</taxon>
        <taxon>Dothideomycetidae</taxon>
        <taxon>Mycosphaerellales</taxon>
        <taxon>Mycosphaerellaceae</taxon>
        <taxon>Septoria</taxon>
    </lineage>
</organism>
<dbReference type="Gene3D" id="2.170.260.10">
    <property type="entry name" value="paz domain"/>
    <property type="match status" value="1"/>
</dbReference>
<evidence type="ECO:0000259" key="3">
    <source>
        <dbReference type="PROSITE" id="PS50821"/>
    </source>
</evidence>
<feature type="compositionally biased region" description="Polar residues" evidence="2">
    <location>
        <begin position="47"/>
        <end position="56"/>
    </location>
</feature>
<dbReference type="InterPro" id="IPR032472">
    <property type="entry name" value="ArgoL2"/>
</dbReference>
<dbReference type="CDD" id="cd02846">
    <property type="entry name" value="PAZ_argonaute_like"/>
    <property type="match status" value="1"/>
</dbReference>
<feature type="domain" description="Piwi" evidence="4">
    <location>
        <begin position="618"/>
        <end position="917"/>
    </location>
</feature>
<feature type="domain" description="PAZ" evidence="3">
    <location>
        <begin position="329"/>
        <end position="443"/>
    </location>
</feature>
<dbReference type="Gene3D" id="3.30.420.10">
    <property type="entry name" value="Ribonuclease H-like superfamily/Ribonuclease H"/>
    <property type="match status" value="1"/>
</dbReference>
<dbReference type="InterPro" id="IPR036085">
    <property type="entry name" value="PAZ_dom_sf"/>
</dbReference>
<dbReference type="SUPFAM" id="SSF101690">
    <property type="entry name" value="PAZ domain"/>
    <property type="match status" value="1"/>
</dbReference>
<dbReference type="SUPFAM" id="SSF53098">
    <property type="entry name" value="Ribonuclease H-like"/>
    <property type="match status" value="1"/>
</dbReference>
<feature type="region of interest" description="Disordered" evidence="2">
    <location>
        <begin position="920"/>
        <end position="957"/>
    </location>
</feature>